<dbReference type="SUPFAM" id="SSF46626">
    <property type="entry name" value="Cytochrome c"/>
    <property type="match status" value="2"/>
</dbReference>
<evidence type="ECO:0000256" key="4">
    <source>
        <dbReference type="ARBA" id="ARBA00022729"/>
    </source>
</evidence>
<dbReference type="EMBL" id="JBHSTT010000081">
    <property type="protein sequence ID" value="MFC6391703.1"/>
    <property type="molecule type" value="Genomic_DNA"/>
</dbReference>
<comment type="subcellular location">
    <subcellularLocation>
        <location evidence="1">Periplasm</location>
    </subcellularLocation>
</comment>
<evidence type="ECO:0000256" key="6">
    <source>
        <dbReference type="ARBA" id="ARBA00023002"/>
    </source>
</evidence>
<evidence type="ECO:0000256" key="2">
    <source>
        <dbReference type="ARBA" id="ARBA00022617"/>
    </source>
</evidence>
<keyword evidence="5" id="KW-0574">Periplasm</keyword>
<dbReference type="InterPro" id="IPR009056">
    <property type="entry name" value="Cyt_c-like_dom"/>
</dbReference>
<dbReference type="InterPro" id="IPR051395">
    <property type="entry name" value="Cytochrome_c_Peroxidase/MauG"/>
</dbReference>
<accession>A0ABW1WT69</accession>
<keyword evidence="2 8" id="KW-0349">Heme</keyword>
<evidence type="ECO:0000313" key="11">
    <source>
        <dbReference type="EMBL" id="MFC6391703.1"/>
    </source>
</evidence>
<dbReference type="Proteomes" id="UP001596237">
    <property type="component" value="Unassembled WGS sequence"/>
</dbReference>
<evidence type="ECO:0000256" key="7">
    <source>
        <dbReference type="ARBA" id="ARBA00023004"/>
    </source>
</evidence>
<dbReference type="RefSeq" id="WP_192281347.1">
    <property type="nucleotide sequence ID" value="NZ_JBHSTT010000081.1"/>
</dbReference>
<keyword evidence="3 8" id="KW-0479">Metal-binding</keyword>
<proteinExistence type="predicted"/>
<dbReference type="Gene3D" id="1.10.760.10">
    <property type="entry name" value="Cytochrome c-like domain"/>
    <property type="match status" value="2"/>
</dbReference>
<dbReference type="Pfam" id="PF00034">
    <property type="entry name" value="Cytochrom_C"/>
    <property type="match status" value="1"/>
</dbReference>
<dbReference type="InterPro" id="IPR026259">
    <property type="entry name" value="MauG/Cytc_peroxidase"/>
</dbReference>
<feature type="domain" description="Cytochrome c" evidence="10">
    <location>
        <begin position="209"/>
        <end position="330"/>
    </location>
</feature>
<dbReference type="PIRSF" id="PIRSF000294">
    <property type="entry name" value="Cytochrome-c_peroxidase"/>
    <property type="match status" value="1"/>
</dbReference>
<dbReference type="PANTHER" id="PTHR30600">
    <property type="entry name" value="CYTOCHROME C PEROXIDASE-RELATED"/>
    <property type="match status" value="1"/>
</dbReference>
<feature type="signal peptide" evidence="9">
    <location>
        <begin position="1"/>
        <end position="23"/>
    </location>
</feature>
<gene>
    <name evidence="11" type="ORF">ACFQDP_20560</name>
</gene>
<keyword evidence="12" id="KW-1185">Reference proteome</keyword>
<sequence>MARIYVGAIAAFLAISVGSWAVATTGEPDRSAKLAEFRRPDAIPFPEENPYQAAKAELGRALFFDPILSRDGERTCATCHIPGQSWTDANARAPRNDGGVMEFRTPTLLNAAWTEGTYGWDGKFRSLEVVARTPLTSPSNMNLTPEEMVRRVSADSAYVAAFEKAFPGGGSPVTQEHIEQALATFQRLIVSGPAPFDRWVEGDARAVDAAAKRGFDLFVGKAHCSACHSGWTFSDGSFHDIGVAQGNDIGRARFFPTSTALRYAFKTPTLRNVAGRAPYMHDGSRKTLDEVIDLYDRGGIDRPSRSRDIRPLALSAEEKADLIAFLKTLDDDRSADAASRPFGPEPPEP</sequence>
<keyword evidence="11" id="KW-0575">Peroxidase</keyword>
<feature type="chain" id="PRO_5046950740" evidence="9">
    <location>
        <begin position="24"/>
        <end position="349"/>
    </location>
</feature>
<protein>
    <submittedName>
        <fullName evidence="11">Cytochrome-c peroxidase</fullName>
    </submittedName>
</protein>
<evidence type="ECO:0000313" key="12">
    <source>
        <dbReference type="Proteomes" id="UP001596237"/>
    </source>
</evidence>
<evidence type="ECO:0000259" key="10">
    <source>
        <dbReference type="PROSITE" id="PS51007"/>
    </source>
</evidence>
<comment type="caution">
    <text evidence="11">The sequence shown here is derived from an EMBL/GenBank/DDBJ whole genome shotgun (WGS) entry which is preliminary data.</text>
</comment>
<evidence type="ECO:0000256" key="5">
    <source>
        <dbReference type="ARBA" id="ARBA00022764"/>
    </source>
</evidence>
<dbReference type="InterPro" id="IPR036909">
    <property type="entry name" value="Cyt_c-like_dom_sf"/>
</dbReference>
<feature type="domain" description="Cytochrome c" evidence="10">
    <location>
        <begin position="54"/>
        <end position="193"/>
    </location>
</feature>
<dbReference type="InterPro" id="IPR004852">
    <property type="entry name" value="Di-haem_cyt_c_peroxidsae"/>
</dbReference>
<dbReference type="PANTHER" id="PTHR30600:SF13">
    <property type="entry name" value="METHYLAMINE UTILIZATION PROTEIN"/>
    <property type="match status" value="1"/>
</dbReference>
<name>A0ABW1WT69_9HYPH</name>
<keyword evidence="6" id="KW-0560">Oxidoreductase</keyword>
<organism evidence="11 12">
    <name type="scientific">Methylorubrum zatmanii</name>
    <dbReference type="NCBI Taxonomy" id="29429"/>
    <lineage>
        <taxon>Bacteria</taxon>
        <taxon>Pseudomonadati</taxon>
        <taxon>Pseudomonadota</taxon>
        <taxon>Alphaproteobacteria</taxon>
        <taxon>Hyphomicrobiales</taxon>
        <taxon>Methylobacteriaceae</taxon>
        <taxon>Methylorubrum</taxon>
    </lineage>
</organism>
<keyword evidence="7 8" id="KW-0408">Iron</keyword>
<evidence type="ECO:0000256" key="3">
    <source>
        <dbReference type="ARBA" id="ARBA00022723"/>
    </source>
</evidence>
<dbReference type="GO" id="GO:0004601">
    <property type="term" value="F:peroxidase activity"/>
    <property type="evidence" value="ECO:0007669"/>
    <property type="project" value="UniProtKB-KW"/>
</dbReference>
<dbReference type="Pfam" id="PF03150">
    <property type="entry name" value="CCP_MauG"/>
    <property type="match status" value="1"/>
</dbReference>
<dbReference type="PROSITE" id="PS51007">
    <property type="entry name" value="CYTC"/>
    <property type="match status" value="2"/>
</dbReference>
<evidence type="ECO:0000256" key="1">
    <source>
        <dbReference type="ARBA" id="ARBA00004418"/>
    </source>
</evidence>
<keyword evidence="4 9" id="KW-0732">Signal</keyword>
<evidence type="ECO:0000256" key="8">
    <source>
        <dbReference type="PROSITE-ProRule" id="PRU00433"/>
    </source>
</evidence>
<evidence type="ECO:0000256" key="9">
    <source>
        <dbReference type="SAM" id="SignalP"/>
    </source>
</evidence>
<reference evidence="12" key="1">
    <citation type="journal article" date="2019" name="Int. J. Syst. Evol. Microbiol.">
        <title>The Global Catalogue of Microorganisms (GCM) 10K type strain sequencing project: providing services to taxonomists for standard genome sequencing and annotation.</title>
        <authorList>
            <consortium name="The Broad Institute Genomics Platform"/>
            <consortium name="The Broad Institute Genome Sequencing Center for Infectious Disease"/>
            <person name="Wu L."/>
            <person name="Ma J."/>
        </authorList>
    </citation>
    <scope>NUCLEOTIDE SEQUENCE [LARGE SCALE GENOMIC DNA]</scope>
    <source>
        <strain evidence="12">CCUG 36916</strain>
    </source>
</reference>